<feature type="domain" description="Transposase IS200-like" evidence="1">
    <location>
        <begin position="11"/>
        <end position="131"/>
    </location>
</feature>
<dbReference type="EMBL" id="LT907782">
    <property type="protein sequence ID" value="SNX59612.1"/>
    <property type="molecule type" value="Genomic_DNA"/>
</dbReference>
<dbReference type="Proteomes" id="UP000242498">
    <property type="component" value="Chromosome I"/>
</dbReference>
<reference evidence="2 3" key="1">
    <citation type="submission" date="2017-08" db="EMBL/GenBank/DDBJ databases">
        <authorList>
            <person name="de Groot N.N."/>
        </authorList>
    </citation>
    <scope>NUCLEOTIDE SEQUENCE [LARGE SCALE GENOMIC DNA]</scope>
    <source>
        <strain evidence="2 3">Nm15</strain>
    </source>
</reference>
<dbReference type="GO" id="GO:0003677">
    <property type="term" value="F:DNA binding"/>
    <property type="evidence" value="ECO:0007669"/>
    <property type="project" value="InterPro"/>
</dbReference>
<dbReference type="AlphaFoldDB" id="A0A285BWJ7"/>
<dbReference type="Pfam" id="PF01797">
    <property type="entry name" value="Y1_Tnp"/>
    <property type="match status" value="1"/>
</dbReference>
<name>A0A285BWJ7_9PROT</name>
<dbReference type="PANTHER" id="PTHR33360:SF2">
    <property type="entry name" value="TRANSPOSASE FOR INSERTION SEQUENCE ELEMENT IS200"/>
    <property type="match status" value="1"/>
</dbReference>
<dbReference type="PANTHER" id="PTHR33360">
    <property type="entry name" value="TRANSPOSASE FOR INSERTION SEQUENCE ELEMENT IS200"/>
    <property type="match status" value="1"/>
</dbReference>
<accession>A0A285BWJ7</accession>
<dbReference type="SUPFAM" id="SSF143422">
    <property type="entry name" value="Transposase IS200-like"/>
    <property type="match status" value="1"/>
</dbReference>
<gene>
    <name evidence="2" type="ORF">SAMN06296273_1053</name>
</gene>
<proteinExistence type="predicted"/>
<dbReference type="GO" id="GO:0004803">
    <property type="term" value="F:transposase activity"/>
    <property type="evidence" value="ECO:0007669"/>
    <property type="project" value="InterPro"/>
</dbReference>
<organism evidence="2 3">
    <name type="scientific">Nitrosomonas ureae</name>
    <dbReference type="NCBI Taxonomy" id="44577"/>
    <lineage>
        <taxon>Bacteria</taxon>
        <taxon>Pseudomonadati</taxon>
        <taxon>Pseudomonadota</taxon>
        <taxon>Betaproteobacteria</taxon>
        <taxon>Nitrosomonadales</taxon>
        <taxon>Nitrosomonadaceae</taxon>
        <taxon>Nitrosomonas</taxon>
    </lineage>
</organism>
<dbReference type="OrthoDB" id="9798161at2"/>
<protein>
    <submittedName>
        <fullName evidence="2">REP element-mobilizing transposase RayT</fullName>
    </submittedName>
</protein>
<evidence type="ECO:0000259" key="1">
    <source>
        <dbReference type="SMART" id="SM01321"/>
    </source>
</evidence>
<dbReference type="NCBIfam" id="NF033573">
    <property type="entry name" value="transpos_IS200"/>
    <property type="match status" value="1"/>
</dbReference>
<dbReference type="InterPro" id="IPR036515">
    <property type="entry name" value="Transposase_17_sf"/>
</dbReference>
<dbReference type="InterPro" id="IPR002686">
    <property type="entry name" value="Transposase_17"/>
</dbReference>
<evidence type="ECO:0000313" key="3">
    <source>
        <dbReference type="Proteomes" id="UP000242498"/>
    </source>
</evidence>
<dbReference type="Gene3D" id="3.30.70.1290">
    <property type="entry name" value="Transposase IS200-like"/>
    <property type="match status" value="1"/>
</dbReference>
<sequence length="147" mass="17270">MSEYIHKSHNETVLLYHVVFPAKYRRAVFDEAVDGVLRDVCLDLERRYQLKFMEIGTDKDHVHFLVQSVPAYSGTKLVTLIKSITAREVFRLCPHVKKQLWGGEFWTDGYFVSTVGRHGDEDTIRDYVKKHGDVYQQLYEDRQLALF</sequence>
<dbReference type="GO" id="GO:0006313">
    <property type="term" value="P:DNA transposition"/>
    <property type="evidence" value="ECO:0007669"/>
    <property type="project" value="InterPro"/>
</dbReference>
<dbReference type="RefSeq" id="WP_096292346.1">
    <property type="nucleotide sequence ID" value="NZ_LT907782.1"/>
</dbReference>
<evidence type="ECO:0000313" key="2">
    <source>
        <dbReference type="EMBL" id="SNX59612.1"/>
    </source>
</evidence>
<dbReference type="SMART" id="SM01321">
    <property type="entry name" value="Y1_Tnp"/>
    <property type="match status" value="1"/>
</dbReference>